<feature type="compositionally biased region" description="Basic and acidic residues" evidence="1">
    <location>
        <begin position="246"/>
        <end position="255"/>
    </location>
</feature>
<evidence type="ECO:0000313" key="3">
    <source>
        <dbReference type="EMBL" id="KAF7192188.1"/>
    </source>
</evidence>
<comment type="caution">
    <text evidence="2">The sequence shown here is derived from an EMBL/GenBank/DDBJ whole genome shotgun (WGS) entry which is preliminary data.</text>
</comment>
<dbReference type="AlphaFoldDB" id="A0A8H6R5H0"/>
<evidence type="ECO:0000256" key="1">
    <source>
        <dbReference type="SAM" id="MobiDB-lite"/>
    </source>
</evidence>
<accession>A0A8H6R5H0</accession>
<dbReference type="Proteomes" id="UP000660729">
    <property type="component" value="Unassembled WGS sequence"/>
</dbReference>
<dbReference type="EMBL" id="JABCIY010000348">
    <property type="protein sequence ID" value="KAF7184908.1"/>
    <property type="molecule type" value="Genomic_DNA"/>
</dbReference>
<protein>
    <submittedName>
        <fullName evidence="2">Uncharacterized protein</fullName>
    </submittedName>
</protein>
<proteinExistence type="predicted"/>
<dbReference type="EMBL" id="JABCIY010000150">
    <property type="protein sequence ID" value="KAF7192188.1"/>
    <property type="molecule type" value="Genomic_DNA"/>
</dbReference>
<feature type="compositionally biased region" description="Low complexity" evidence="1">
    <location>
        <begin position="235"/>
        <end position="245"/>
    </location>
</feature>
<gene>
    <name evidence="3" type="ORF">HII31_06574</name>
    <name evidence="2" type="ORF">HII31_13764</name>
</gene>
<evidence type="ECO:0000313" key="2">
    <source>
        <dbReference type="EMBL" id="KAF7184908.1"/>
    </source>
</evidence>
<feature type="compositionally biased region" description="Acidic residues" evidence="1">
    <location>
        <begin position="48"/>
        <end position="57"/>
    </location>
</feature>
<keyword evidence="4" id="KW-1185">Reference proteome</keyword>
<evidence type="ECO:0000313" key="4">
    <source>
        <dbReference type="Proteomes" id="UP000660729"/>
    </source>
</evidence>
<name>A0A8H6R5H0_9PEZI</name>
<sequence length="255" mass="28006">MQALRELAFIDKLAKRSKQSTCIQNGIKSDPEELSIQPEEEPRLHPEEEQEEEEEDQACDKGNDSDGSYTPTTKRKKVPKKPTANATKRRKVTTENAPPRSQVAGPSRSGQSTEHAAAATSASSTQPSAIEVCLQSVATMPEDWPIVAEAVKILVNHRLPSAASASLNGYEDLATWVGAYECMQKYDTDTVEHVVDVLTSAEAKSIVDRVVSTVKSPRIIEAIHRKFGEHMRGQRAASGAVSSRRVSVEREKRDL</sequence>
<feature type="region of interest" description="Disordered" evidence="1">
    <location>
        <begin position="234"/>
        <end position="255"/>
    </location>
</feature>
<feature type="region of interest" description="Disordered" evidence="1">
    <location>
        <begin position="10"/>
        <end position="127"/>
    </location>
</feature>
<dbReference type="OrthoDB" id="3654481at2759"/>
<reference evidence="2" key="1">
    <citation type="submission" date="2020-04" db="EMBL/GenBank/DDBJ databases">
        <title>Draft genome resource of the tomato pathogen Pseudocercospora fuligena.</title>
        <authorList>
            <person name="Zaccaron A."/>
        </authorList>
    </citation>
    <scope>NUCLEOTIDE SEQUENCE</scope>
    <source>
        <strain evidence="2">PF001</strain>
    </source>
</reference>
<feature type="compositionally biased region" description="Low complexity" evidence="1">
    <location>
        <begin position="112"/>
        <end position="127"/>
    </location>
</feature>
<organism evidence="2 4">
    <name type="scientific">Pseudocercospora fuligena</name>
    <dbReference type="NCBI Taxonomy" id="685502"/>
    <lineage>
        <taxon>Eukaryota</taxon>
        <taxon>Fungi</taxon>
        <taxon>Dikarya</taxon>
        <taxon>Ascomycota</taxon>
        <taxon>Pezizomycotina</taxon>
        <taxon>Dothideomycetes</taxon>
        <taxon>Dothideomycetidae</taxon>
        <taxon>Mycosphaerellales</taxon>
        <taxon>Mycosphaerellaceae</taxon>
        <taxon>Pseudocercospora</taxon>
    </lineage>
</organism>